<comment type="caution">
    <text evidence="2">The sequence shown here is derived from an EMBL/GenBank/DDBJ whole genome shotgun (WGS) entry which is preliminary data.</text>
</comment>
<accession>A0AA86QUX6</accession>
<evidence type="ECO:0000256" key="1">
    <source>
        <dbReference type="SAM" id="MobiDB-lite"/>
    </source>
</evidence>
<dbReference type="AlphaFoldDB" id="A0AA86QUX6"/>
<feature type="compositionally biased region" description="Polar residues" evidence="1">
    <location>
        <begin position="120"/>
        <end position="161"/>
    </location>
</feature>
<gene>
    <name evidence="2" type="ORF">HINF_LOCUS45715</name>
    <name evidence="3" type="ORF">HINF_LOCUS59697</name>
</gene>
<evidence type="ECO:0000313" key="2">
    <source>
        <dbReference type="EMBL" id="CAI9958070.1"/>
    </source>
</evidence>
<dbReference type="EMBL" id="CAXDID020000344">
    <property type="protein sequence ID" value="CAL6080083.1"/>
    <property type="molecule type" value="Genomic_DNA"/>
</dbReference>
<keyword evidence="4" id="KW-1185">Reference proteome</keyword>
<dbReference type="EMBL" id="CATOUU010000901">
    <property type="protein sequence ID" value="CAI9958070.1"/>
    <property type="molecule type" value="Genomic_DNA"/>
</dbReference>
<sequence length="281" mass="32361">MNSLQSKRNNNYSSLYAEKSNQNASQIQYDTHNIINSEYKQNINDQSQQSIFTSNLSLNNQLQKDNSMNISNCSEEFESSIQQNESVFKNKLLCLSDQSEIESVVKKSLQTQNDQDKSQTSETQPEQLMQAIHSKQSLNHTSTNSKQHQIKISETESNQDIPKQNKAQLTLQNNNQFNFQLESPKSKEDVSENESIITKNSQNLDQHKSHTAETQPELQLQYSQLLISNQKQNSINKEESEPIMTKLFEFQDLTAEQQKQIRKVLMEMDVSFQLKSSANTK</sequence>
<feature type="region of interest" description="Disordered" evidence="1">
    <location>
        <begin position="106"/>
        <end position="161"/>
    </location>
</feature>
<protein>
    <submittedName>
        <fullName evidence="3">Hypothetical_protein</fullName>
    </submittedName>
</protein>
<evidence type="ECO:0000313" key="4">
    <source>
        <dbReference type="Proteomes" id="UP001642409"/>
    </source>
</evidence>
<feature type="compositionally biased region" description="Polar residues" evidence="1">
    <location>
        <begin position="193"/>
        <end position="204"/>
    </location>
</feature>
<dbReference type="Proteomes" id="UP001642409">
    <property type="component" value="Unassembled WGS sequence"/>
</dbReference>
<proteinExistence type="predicted"/>
<reference evidence="3 4" key="2">
    <citation type="submission" date="2024-07" db="EMBL/GenBank/DDBJ databases">
        <authorList>
            <person name="Akdeniz Z."/>
        </authorList>
    </citation>
    <scope>NUCLEOTIDE SEQUENCE [LARGE SCALE GENOMIC DNA]</scope>
</reference>
<feature type="region of interest" description="Disordered" evidence="1">
    <location>
        <begin position="182"/>
        <end position="214"/>
    </location>
</feature>
<name>A0AA86QUX6_9EUKA</name>
<evidence type="ECO:0000313" key="3">
    <source>
        <dbReference type="EMBL" id="CAL6080083.1"/>
    </source>
</evidence>
<reference evidence="2" key="1">
    <citation type="submission" date="2023-06" db="EMBL/GenBank/DDBJ databases">
        <authorList>
            <person name="Kurt Z."/>
        </authorList>
    </citation>
    <scope>NUCLEOTIDE SEQUENCE</scope>
</reference>
<organism evidence="2">
    <name type="scientific">Hexamita inflata</name>
    <dbReference type="NCBI Taxonomy" id="28002"/>
    <lineage>
        <taxon>Eukaryota</taxon>
        <taxon>Metamonada</taxon>
        <taxon>Diplomonadida</taxon>
        <taxon>Hexamitidae</taxon>
        <taxon>Hexamitinae</taxon>
        <taxon>Hexamita</taxon>
    </lineage>
</organism>